<name>A0A239EVR1_9ACTN</name>
<keyword evidence="1" id="KW-0472">Membrane</keyword>
<keyword evidence="1" id="KW-1133">Transmembrane helix</keyword>
<dbReference type="Proteomes" id="UP000198420">
    <property type="component" value="Unassembled WGS sequence"/>
</dbReference>
<gene>
    <name evidence="2" type="ORF">SAMN06265355_118125</name>
</gene>
<evidence type="ECO:0000256" key="1">
    <source>
        <dbReference type="SAM" id="Phobius"/>
    </source>
</evidence>
<evidence type="ECO:0000313" key="2">
    <source>
        <dbReference type="EMBL" id="SNS48850.1"/>
    </source>
</evidence>
<protein>
    <submittedName>
        <fullName evidence="2">Uncharacterized protein</fullName>
    </submittedName>
</protein>
<organism evidence="2 3">
    <name type="scientific">Actinomadura mexicana</name>
    <dbReference type="NCBI Taxonomy" id="134959"/>
    <lineage>
        <taxon>Bacteria</taxon>
        <taxon>Bacillati</taxon>
        <taxon>Actinomycetota</taxon>
        <taxon>Actinomycetes</taxon>
        <taxon>Streptosporangiales</taxon>
        <taxon>Thermomonosporaceae</taxon>
        <taxon>Actinomadura</taxon>
    </lineage>
</organism>
<evidence type="ECO:0000313" key="3">
    <source>
        <dbReference type="Proteomes" id="UP000198420"/>
    </source>
</evidence>
<keyword evidence="3" id="KW-1185">Reference proteome</keyword>
<accession>A0A239EVR1</accession>
<sequence>MTSAIFMLLLAVFLTGGALGVFLFLLVGIHTEERHMSLTGTASSRTTASTRRFLGVTVRCQTSQTTRQTTGLKM</sequence>
<dbReference type="AlphaFoldDB" id="A0A239EVR1"/>
<keyword evidence="1" id="KW-0812">Transmembrane</keyword>
<feature type="transmembrane region" description="Helical" evidence="1">
    <location>
        <begin position="6"/>
        <end position="29"/>
    </location>
</feature>
<dbReference type="EMBL" id="FZNP01000018">
    <property type="protein sequence ID" value="SNS48850.1"/>
    <property type="molecule type" value="Genomic_DNA"/>
</dbReference>
<dbReference type="RefSeq" id="WP_089315965.1">
    <property type="nucleotide sequence ID" value="NZ_FZNP01000018.1"/>
</dbReference>
<proteinExistence type="predicted"/>
<reference evidence="3" key="1">
    <citation type="submission" date="2017-06" db="EMBL/GenBank/DDBJ databases">
        <authorList>
            <person name="Varghese N."/>
            <person name="Submissions S."/>
        </authorList>
    </citation>
    <scope>NUCLEOTIDE SEQUENCE [LARGE SCALE GENOMIC DNA]</scope>
    <source>
        <strain evidence="3">DSM 44485</strain>
    </source>
</reference>